<proteinExistence type="predicted"/>
<sequence length="72" mass="7944">MLSRVMDEGLRTLGVPGPIHSSTYFWVRGVHLATNDLSSCSTAQTVMRTKPPFLTTRTNSSTAFFLLISVLK</sequence>
<evidence type="ECO:0000313" key="1">
    <source>
        <dbReference type="EMBL" id="MBW92334.1"/>
    </source>
</evidence>
<dbReference type="AlphaFoldDB" id="A0A2P2JFU2"/>
<reference evidence="1" key="1">
    <citation type="submission" date="2018-02" db="EMBL/GenBank/DDBJ databases">
        <title>Rhizophora mucronata_Transcriptome.</title>
        <authorList>
            <person name="Meera S.P."/>
            <person name="Sreeshan A."/>
            <person name="Augustine A."/>
        </authorList>
    </citation>
    <scope>NUCLEOTIDE SEQUENCE</scope>
    <source>
        <tissue evidence="1">Leaf</tissue>
    </source>
</reference>
<name>A0A2P2JFU2_RHIMU</name>
<accession>A0A2P2JFU2</accession>
<dbReference type="EMBL" id="GGEC01011851">
    <property type="protein sequence ID" value="MBW92334.1"/>
    <property type="molecule type" value="Transcribed_RNA"/>
</dbReference>
<organism evidence="1">
    <name type="scientific">Rhizophora mucronata</name>
    <name type="common">Asiatic mangrove</name>
    <dbReference type="NCBI Taxonomy" id="61149"/>
    <lineage>
        <taxon>Eukaryota</taxon>
        <taxon>Viridiplantae</taxon>
        <taxon>Streptophyta</taxon>
        <taxon>Embryophyta</taxon>
        <taxon>Tracheophyta</taxon>
        <taxon>Spermatophyta</taxon>
        <taxon>Magnoliopsida</taxon>
        <taxon>eudicotyledons</taxon>
        <taxon>Gunneridae</taxon>
        <taxon>Pentapetalae</taxon>
        <taxon>rosids</taxon>
        <taxon>fabids</taxon>
        <taxon>Malpighiales</taxon>
        <taxon>Rhizophoraceae</taxon>
        <taxon>Rhizophora</taxon>
    </lineage>
</organism>
<protein>
    <submittedName>
        <fullName evidence="1">Alkylated DNA repair protein alkB homolog 8</fullName>
    </submittedName>
</protein>